<sequence length="67" mass="6684">MLTLNIPDMTCGHCAGAVTKAIQSVDAGAKVGIDLNTKTVTIDAASDDSAFTQALEVAGYPATVSAA</sequence>
<dbReference type="SUPFAM" id="SSF55008">
    <property type="entry name" value="HMA, heavy metal-associated domain"/>
    <property type="match status" value="1"/>
</dbReference>
<feature type="domain" description="HMA" evidence="2">
    <location>
        <begin position="1"/>
        <end position="63"/>
    </location>
</feature>
<gene>
    <name evidence="3" type="ORF">SAMN05444123_10987</name>
</gene>
<name>A0A1H8VMA2_9BRAD</name>
<keyword evidence="4" id="KW-1185">Reference proteome</keyword>
<dbReference type="Pfam" id="PF00403">
    <property type="entry name" value="HMA"/>
    <property type="match status" value="1"/>
</dbReference>
<evidence type="ECO:0000259" key="2">
    <source>
        <dbReference type="PROSITE" id="PS50846"/>
    </source>
</evidence>
<protein>
    <submittedName>
        <fullName evidence="3">Copper chaperone</fullName>
    </submittedName>
</protein>
<proteinExistence type="predicted"/>
<dbReference type="GO" id="GO:0046872">
    <property type="term" value="F:metal ion binding"/>
    <property type="evidence" value="ECO:0007669"/>
    <property type="project" value="UniProtKB-KW"/>
</dbReference>
<dbReference type="InterPro" id="IPR006121">
    <property type="entry name" value="HMA_dom"/>
</dbReference>
<dbReference type="Proteomes" id="UP000199615">
    <property type="component" value="Unassembled WGS sequence"/>
</dbReference>
<evidence type="ECO:0000313" key="3">
    <source>
        <dbReference type="EMBL" id="SEP16592.1"/>
    </source>
</evidence>
<evidence type="ECO:0000313" key="4">
    <source>
        <dbReference type="Proteomes" id="UP000199615"/>
    </source>
</evidence>
<dbReference type="OrthoDB" id="9801832at2"/>
<dbReference type="EMBL" id="FODT01000009">
    <property type="protein sequence ID" value="SEP16592.1"/>
    <property type="molecule type" value="Genomic_DNA"/>
</dbReference>
<dbReference type="Gene3D" id="3.30.70.100">
    <property type="match status" value="1"/>
</dbReference>
<dbReference type="InterPro" id="IPR017969">
    <property type="entry name" value="Heavy-metal-associated_CS"/>
</dbReference>
<accession>A0A1H8VMA2</accession>
<dbReference type="AlphaFoldDB" id="A0A1H8VMA2"/>
<dbReference type="CDD" id="cd00371">
    <property type="entry name" value="HMA"/>
    <property type="match status" value="1"/>
</dbReference>
<dbReference type="PROSITE" id="PS01047">
    <property type="entry name" value="HMA_1"/>
    <property type="match status" value="1"/>
</dbReference>
<dbReference type="InterPro" id="IPR036163">
    <property type="entry name" value="HMA_dom_sf"/>
</dbReference>
<keyword evidence="1" id="KW-0479">Metal-binding</keyword>
<dbReference type="PROSITE" id="PS50846">
    <property type="entry name" value="HMA_2"/>
    <property type="match status" value="1"/>
</dbReference>
<reference evidence="4" key="1">
    <citation type="submission" date="2016-10" db="EMBL/GenBank/DDBJ databases">
        <authorList>
            <person name="Varghese N."/>
            <person name="Submissions S."/>
        </authorList>
    </citation>
    <scope>NUCLEOTIDE SEQUENCE [LARGE SCALE GENOMIC DNA]</scope>
    <source>
        <strain evidence="4">DSM 123</strain>
    </source>
</reference>
<organism evidence="3 4">
    <name type="scientific">Rhodopseudomonas pseudopalustris</name>
    <dbReference type="NCBI Taxonomy" id="1513892"/>
    <lineage>
        <taxon>Bacteria</taxon>
        <taxon>Pseudomonadati</taxon>
        <taxon>Pseudomonadota</taxon>
        <taxon>Alphaproteobacteria</taxon>
        <taxon>Hyphomicrobiales</taxon>
        <taxon>Nitrobacteraceae</taxon>
        <taxon>Rhodopseudomonas</taxon>
    </lineage>
</organism>
<evidence type="ECO:0000256" key="1">
    <source>
        <dbReference type="ARBA" id="ARBA00022723"/>
    </source>
</evidence>
<dbReference type="RefSeq" id="WP_092685605.1">
    <property type="nucleotide sequence ID" value="NZ_FODT01000009.1"/>
</dbReference>